<name>M5FCB6_9HYPH</name>
<dbReference type="GO" id="GO:0003677">
    <property type="term" value="F:DNA binding"/>
    <property type="evidence" value="ECO:0007669"/>
    <property type="project" value="UniProtKB-UniRule"/>
</dbReference>
<dbReference type="RefSeq" id="WP_008878433.1">
    <property type="nucleotide sequence ID" value="NZ_CAUM01000190.1"/>
</dbReference>
<evidence type="ECO:0000256" key="1">
    <source>
        <dbReference type="ARBA" id="ARBA00022649"/>
    </source>
</evidence>
<feature type="domain" description="DarT" evidence="7">
    <location>
        <begin position="10"/>
        <end position="172"/>
    </location>
</feature>
<evidence type="ECO:0000256" key="4">
    <source>
        <dbReference type="ARBA" id="ARBA00022695"/>
    </source>
</evidence>
<dbReference type="Proteomes" id="UP000012062">
    <property type="component" value="Unassembled WGS sequence"/>
</dbReference>
<gene>
    <name evidence="8" type="ORF">MESS2_p80004</name>
</gene>
<keyword evidence="9" id="KW-1185">Reference proteome</keyword>
<dbReference type="GO" id="GO:0016757">
    <property type="term" value="F:glycosyltransferase activity"/>
    <property type="evidence" value="ECO:0007669"/>
    <property type="project" value="UniProtKB-KW"/>
</dbReference>
<organism evidence="8 9">
    <name type="scientific">Mesorhizobium metallidurans STM 2683</name>
    <dbReference type="NCBI Taxonomy" id="1297569"/>
    <lineage>
        <taxon>Bacteria</taxon>
        <taxon>Pseudomonadati</taxon>
        <taxon>Pseudomonadota</taxon>
        <taxon>Alphaproteobacteria</taxon>
        <taxon>Hyphomicrobiales</taxon>
        <taxon>Phyllobacteriaceae</taxon>
        <taxon>Mesorhizobium</taxon>
    </lineage>
</organism>
<comment type="caution">
    <text evidence="8">The sequence shown here is derived from an EMBL/GenBank/DDBJ whole genome shotgun (WGS) entry which is preliminary data.</text>
</comment>
<keyword evidence="4" id="KW-0548">Nucleotidyltransferase</keyword>
<evidence type="ECO:0000259" key="7">
    <source>
        <dbReference type="PROSITE" id="PS52018"/>
    </source>
</evidence>
<evidence type="ECO:0000313" key="8">
    <source>
        <dbReference type="EMBL" id="CCV09586.1"/>
    </source>
</evidence>
<keyword evidence="5 6" id="KW-0238">DNA-binding</keyword>
<dbReference type="InterPro" id="IPR029494">
    <property type="entry name" value="DarT"/>
</dbReference>
<keyword evidence="2" id="KW-0328">Glycosyltransferase</keyword>
<evidence type="ECO:0000256" key="6">
    <source>
        <dbReference type="PROSITE-ProRule" id="PRU01362"/>
    </source>
</evidence>
<dbReference type="GO" id="GO:0016779">
    <property type="term" value="F:nucleotidyltransferase activity"/>
    <property type="evidence" value="ECO:0007669"/>
    <property type="project" value="UniProtKB-KW"/>
</dbReference>
<evidence type="ECO:0000256" key="2">
    <source>
        <dbReference type="ARBA" id="ARBA00022676"/>
    </source>
</evidence>
<dbReference type="AlphaFoldDB" id="M5FCB6"/>
<sequence>MAIDSIAKIPRLYHFTDRSNLQLIRELGGLYPIAELEQKAIKVPAPGGNQVSRDADAKNGMGKYVHLCFLDTHPMEYVARQDGRIKNSIFLQIHPSVLQFKGVQFTPGVSNKNGVEAVPIDQSDALIDWEVLYTRMEWKDPEIYLRRQRAEKCEVLVPCLIPLNLIGNIGNG</sequence>
<dbReference type="STRING" id="1297569.MESS2_p80004"/>
<evidence type="ECO:0000256" key="5">
    <source>
        <dbReference type="ARBA" id="ARBA00023125"/>
    </source>
</evidence>
<reference evidence="8 9" key="1">
    <citation type="submission" date="2013-02" db="EMBL/GenBank/DDBJ databases">
        <authorList>
            <person name="Genoscope - CEA"/>
        </authorList>
    </citation>
    <scope>NUCLEOTIDE SEQUENCE [LARGE SCALE GENOMIC DNA]</scope>
    <source>
        <strain evidence="8 9">STM 2683</strain>
    </source>
</reference>
<comment type="similarity">
    <text evidence="6">Belongs to the DarT ADP-ribosyltransferase family.</text>
</comment>
<keyword evidence="1 6" id="KW-1277">Toxin-antitoxin system</keyword>
<accession>M5FCB6</accession>
<comment type="caution">
    <text evidence="6">Lacks conserved residue(s) required for the propagation of feature annotation.</text>
</comment>
<dbReference type="OrthoDB" id="7605323at2"/>
<evidence type="ECO:0000313" key="9">
    <source>
        <dbReference type="Proteomes" id="UP000012062"/>
    </source>
</evidence>
<dbReference type="EMBL" id="CAUM01000190">
    <property type="protein sequence ID" value="CCV09586.1"/>
    <property type="molecule type" value="Genomic_DNA"/>
</dbReference>
<dbReference type="PROSITE" id="PS52018">
    <property type="entry name" value="DART"/>
    <property type="match status" value="1"/>
</dbReference>
<dbReference type="Pfam" id="PF14487">
    <property type="entry name" value="DarT"/>
    <property type="match status" value="1"/>
</dbReference>
<proteinExistence type="inferred from homology"/>
<keyword evidence="3" id="KW-0808">Transferase</keyword>
<evidence type="ECO:0000256" key="3">
    <source>
        <dbReference type="ARBA" id="ARBA00022679"/>
    </source>
</evidence>
<dbReference type="eggNOG" id="ENOG5033NR4">
    <property type="taxonomic scope" value="Bacteria"/>
</dbReference>
<protein>
    <recommendedName>
        <fullName evidence="7">DarT domain-containing protein</fullName>
    </recommendedName>
</protein>